<protein>
    <recommendedName>
        <fullName evidence="2">Serine/threonine specific protein phosphatases domain-containing protein</fullName>
    </recommendedName>
</protein>
<dbReference type="InterPro" id="IPR029052">
    <property type="entry name" value="Metallo-depent_PP-like"/>
</dbReference>
<reference evidence="3" key="2">
    <citation type="journal article" date="2007" name="Science">
        <title>Draft genome sequence of the sexually transmitted pathogen Trichomonas vaginalis.</title>
        <authorList>
            <person name="Carlton J.M."/>
            <person name="Hirt R.P."/>
            <person name="Silva J.C."/>
            <person name="Delcher A.L."/>
            <person name="Schatz M."/>
            <person name="Zhao Q."/>
            <person name="Wortman J.R."/>
            <person name="Bidwell S.L."/>
            <person name="Alsmark U.C.M."/>
            <person name="Besteiro S."/>
            <person name="Sicheritz-Ponten T."/>
            <person name="Noel C.J."/>
            <person name="Dacks J.B."/>
            <person name="Foster P.G."/>
            <person name="Simillion C."/>
            <person name="Van de Peer Y."/>
            <person name="Miranda-Saavedra D."/>
            <person name="Barton G.J."/>
            <person name="Westrop G.D."/>
            <person name="Mueller S."/>
            <person name="Dessi D."/>
            <person name="Fiori P.L."/>
            <person name="Ren Q."/>
            <person name="Paulsen I."/>
            <person name="Zhang H."/>
            <person name="Bastida-Corcuera F.D."/>
            <person name="Simoes-Barbosa A."/>
            <person name="Brown M.T."/>
            <person name="Hayes R.D."/>
            <person name="Mukherjee M."/>
            <person name="Okumura C.Y."/>
            <person name="Schneider R."/>
            <person name="Smith A.J."/>
            <person name="Vanacova S."/>
            <person name="Villalvazo M."/>
            <person name="Haas B.J."/>
            <person name="Pertea M."/>
            <person name="Feldblyum T.V."/>
            <person name="Utterback T.R."/>
            <person name="Shu C.L."/>
            <person name="Osoegawa K."/>
            <person name="de Jong P.J."/>
            <person name="Hrdy I."/>
            <person name="Horvathova L."/>
            <person name="Zubacova Z."/>
            <person name="Dolezal P."/>
            <person name="Malik S.B."/>
            <person name="Logsdon J.M. Jr."/>
            <person name="Henze K."/>
            <person name="Gupta A."/>
            <person name="Wang C.C."/>
            <person name="Dunne R.L."/>
            <person name="Upcroft J.A."/>
            <person name="Upcroft P."/>
            <person name="White O."/>
            <person name="Salzberg S.L."/>
            <person name="Tang P."/>
            <person name="Chiu C.-H."/>
            <person name="Lee Y.-S."/>
            <person name="Embley T.M."/>
            <person name="Coombs G.H."/>
            <person name="Mottram J.C."/>
            <person name="Tachezy J."/>
            <person name="Fraser-Liggett C.M."/>
            <person name="Johnson P.J."/>
        </authorList>
    </citation>
    <scope>NUCLEOTIDE SEQUENCE [LARGE SCALE GENOMIC DNA]</scope>
    <source>
        <strain evidence="3">G3</strain>
    </source>
</reference>
<feature type="compositionally biased region" description="Basic residues" evidence="1">
    <location>
        <begin position="237"/>
        <end position="246"/>
    </location>
</feature>
<dbReference type="SUPFAM" id="SSF56300">
    <property type="entry name" value="Metallo-dependent phosphatases"/>
    <property type="match status" value="1"/>
</dbReference>
<dbReference type="Proteomes" id="UP000001542">
    <property type="component" value="Unassembled WGS sequence"/>
</dbReference>
<feature type="compositionally biased region" description="Basic and acidic residues" evidence="1">
    <location>
        <begin position="247"/>
        <end position="256"/>
    </location>
</feature>
<sequence length="399" mass="44594">MIKYPSNVHILRGNHKFSVINRVFGFYDEVISKYKDESIWNSFQEVFKFMPLAANISDKIFCVHGGISPLLNSIDDMMRIKRPIESYSDNQLLSDVLWSDPIDSEELFAENRRGLGVRYSIDAVISFLKSNNLSLMIRAHQCVQNGCNLFAEKHGITVFSSGNYNAESPNKSGVVRIPSEREIQMFSLDFTLPINKQENACLFLEDGKSGLNIGEKKFAEFDESGHFKDTTPEKKTTKPKSVKKSRKSSDGKDSKAVSKSPRNTTARNNSDDLAKASKLKIPQIPKSKSTAKGLLLEKDESTKSPIPSALAPKKRVKSKESHSSEKSASEPDSNKTTGIKPFKSLADISSFIDPPPLPPKEHGRRTTRRFSTIVQPSQSSLFEQVLKECSPITVLSQQK</sequence>
<dbReference type="SMR" id="A2EH07"/>
<feature type="compositionally biased region" description="Basic and acidic residues" evidence="1">
    <location>
        <begin position="318"/>
        <end position="333"/>
    </location>
</feature>
<dbReference type="InterPro" id="IPR050341">
    <property type="entry name" value="PP1_catalytic_subunit"/>
</dbReference>
<dbReference type="AlphaFoldDB" id="A2EH07"/>
<proteinExistence type="predicted"/>
<reference evidence="3" key="1">
    <citation type="submission" date="2006-10" db="EMBL/GenBank/DDBJ databases">
        <authorList>
            <person name="Amadeo P."/>
            <person name="Zhao Q."/>
            <person name="Wortman J."/>
            <person name="Fraser-Liggett C."/>
            <person name="Carlton J."/>
        </authorList>
    </citation>
    <scope>NUCLEOTIDE SEQUENCE</scope>
    <source>
        <strain evidence="3">G3</strain>
    </source>
</reference>
<feature type="domain" description="Serine/threonine specific protein phosphatases" evidence="2">
    <location>
        <begin position="1"/>
        <end position="192"/>
    </location>
</feature>
<dbReference type="InParanoid" id="A2EH07"/>
<dbReference type="GO" id="GO:0016787">
    <property type="term" value="F:hydrolase activity"/>
    <property type="evidence" value="ECO:0007669"/>
    <property type="project" value="InterPro"/>
</dbReference>
<dbReference type="SMART" id="SM00156">
    <property type="entry name" value="PP2Ac"/>
    <property type="match status" value="1"/>
</dbReference>
<accession>A2EH07</accession>
<dbReference type="Pfam" id="PF00149">
    <property type="entry name" value="Metallophos"/>
    <property type="match status" value="1"/>
</dbReference>
<evidence type="ECO:0000259" key="2">
    <source>
        <dbReference type="SMART" id="SM00156"/>
    </source>
</evidence>
<dbReference type="PANTHER" id="PTHR11668:SF494">
    <property type="entry name" value="PROTEIN PHOSPHATASE, PUTATIVE-RELATED"/>
    <property type="match status" value="1"/>
</dbReference>
<keyword evidence="4" id="KW-1185">Reference proteome</keyword>
<evidence type="ECO:0000313" key="3">
    <source>
        <dbReference type="EMBL" id="EAY08055.1"/>
    </source>
</evidence>
<dbReference type="CDD" id="cd00144">
    <property type="entry name" value="MPP_PPP_family"/>
    <property type="match status" value="1"/>
</dbReference>
<dbReference type="PRINTS" id="PR00114">
    <property type="entry name" value="STPHPHTASE"/>
</dbReference>
<evidence type="ECO:0000256" key="1">
    <source>
        <dbReference type="SAM" id="MobiDB-lite"/>
    </source>
</evidence>
<dbReference type="InterPro" id="IPR004843">
    <property type="entry name" value="Calcineurin-like_PHP"/>
</dbReference>
<evidence type="ECO:0000313" key="4">
    <source>
        <dbReference type="Proteomes" id="UP000001542"/>
    </source>
</evidence>
<dbReference type="KEGG" id="tva:4765951"/>
<dbReference type="Gene3D" id="3.60.21.10">
    <property type="match status" value="1"/>
</dbReference>
<dbReference type="PANTHER" id="PTHR11668">
    <property type="entry name" value="SERINE/THREONINE PROTEIN PHOSPHATASE"/>
    <property type="match status" value="1"/>
</dbReference>
<dbReference type="OrthoDB" id="442428at2759"/>
<dbReference type="InterPro" id="IPR006186">
    <property type="entry name" value="Ser/Thr-sp_prot-phosphatase"/>
</dbReference>
<name>A2EH07_TRIV3</name>
<gene>
    <name evidence="3" type="ORF">TVAG_463350</name>
</gene>
<feature type="compositionally biased region" description="Basic and acidic residues" evidence="1">
    <location>
        <begin position="224"/>
        <end position="236"/>
    </location>
</feature>
<feature type="region of interest" description="Disordered" evidence="1">
    <location>
        <begin position="224"/>
        <end position="371"/>
    </location>
</feature>
<dbReference type="FunFam" id="3.60.21.10:FF:000296">
    <property type="entry name" value="Phosphoprotein phosphatase, putative"/>
    <property type="match status" value="1"/>
</dbReference>
<dbReference type="EMBL" id="DS113386">
    <property type="protein sequence ID" value="EAY08055.1"/>
    <property type="molecule type" value="Genomic_DNA"/>
</dbReference>
<dbReference type="RefSeq" id="XP_001320278.1">
    <property type="nucleotide sequence ID" value="XM_001320243.1"/>
</dbReference>
<organism evidence="3 4">
    <name type="scientific">Trichomonas vaginalis (strain ATCC PRA-98 / G3)</name>
    <dbReference type="NCBI Taxonomy" id="412133"/>
    <lineage>
        <taxon>Eukaryota</taxon>
        <taxon>Metamonada</taxon>
        <taxon>Parabasalia</taxon>
        <taxon>Trichomonadida</taxon>
        <taxon>Trichomonadidae</taxon>
        <taxon>Trichomonas</taxon>
    </lineage>
</organism>
<dbReference type="eggNOG" id="KOG0374">
    <property type="taxonomic scope" value="Eukaryota"/>
</dbReference>
<dbReference type="STRING" id="5722.A2EH07"/>
<dbReference type="VEuPathDB" id="TrichDB:TVAG_463350"/>
<dbReference type="VEuPathDB" id="TrichDB:TVAGG3_0077940"/>